<keyword evidence="3" id="KW-1185">Reference proteome</keyword>
<feature type="signal peptide" evidence="1">
    <location>
        <begin position="1"/>
        <end position="21"/>
    </location>
</feature>
<proteinExistence type="predicted"/>
<evidence type="ECO:0000313" key="3">
    <source>
        <dbReference type="Proteomes" id="UP000738431"/>
    </source>
</evidence>
<protein>
    <submittedName>
        <fullName evidence="2">DUF4861 family protein</fullName>
    </submittedName>
</protein>
<dbReference type="EMBL" id="CP139781">
    <property type="protein sequence ID" value="WRQ87305.1"/>
    <property type="molecule type" value="Genomic_DNA"/>
</dbReference>
<sequence length="398" mass="43624">MFRFRPLALLLAAFLAVPLSAEHFRVTVSRDDSAARPDAIISVPFAAVRERLPDVRFDHVQVRRADTGALLPFQITNFTPNIRPARYDDLLWHYDFAAGETSATFLIETTDAVVPPFPSRVFARHVPERLDDFAWENDRMGHRAYGPRLNTPEAGKSQLRSAGLDYWAKRVPYLIVDRWYLKGHDAYHVDSGEGLDMYSVGTNAGVGGTAAWLEGAAHSAGNWQAARVLANGPLRAVFELDYAPIELGEGATLTETKRFIVDAGRNLDRIESRFTLTGADSAVVAFGLTRRDEMNPEVQSVADAAGFISNWSVYPDDHGALGTAVVLAPGTTVAGSARDDANDYLLVTVADGSVVTYYAGGGWSLSGHFPSHDAWKVYLTQFFSRLTSPLTLTFDPAQ</sequence>
<evidence type="ECO:0000313" key="2">
    <source>
        <dbReference type="EMBL" id="WRQ87305.1"/>
    </source>
</evidence>
<name>A0ABZ1C7E4_9BACT</name>
<dbReference type="InterPro" id="IPR032342">
    <property type="entry name" value="DUF4861"/>
</dbReference>
<evidence type="ECO:0000256" key="1">
    <source>
        <dbReference type="SAM" id="SignalP"/>
    </source>
</evidence>
<dbReference type="Pfam" id="PF16153">
    <property type="entry name" value="DUF4861"/>
    <property type="match status" value="1"/>
</dbReference>
<organism evidence="2 3">
    <name type="scientific">Actomonas aquatica</name>
    <dbReference type="NCBI Taxonomy" id="2866162"/>
    <lineage>
        <taxon>Bacteria</taxon>
        <taxon>Pseudomonadati</taxon>
        <taxon>Verrucomicrobiota</taxon>
        <taxon>Opitutia</taxon>
        <taxon>Opitutales</taxon>
        <taxon>Opitutaceae</taxon>
        <taxon>Actomonas</taxon>
    </lineage>
</organism>
<dbReference type="RefSeq" id="WP_221029282.1">
    <property type="nucleotide sequence ID" value="NZ_CP139781.1"/>
</dbReference>
<reference evidence="2 3" key="1">
    <citation type="submission" date="2023-12" db="EMBL/GenBank/DDBJ databases">
        <title>Description of an unclassified Opitutus bacterium of Verrucomicrobiota.</title>
        <authorList>
            <person name="Zhang D.-F."/>
        </authorList>
    </citation>
    <scope>NUCLEOTIDE SEQUENCE [LARGE SCALE GENOMIC DNA]</scope>
    <source>
        <strain evidence="2 3">WL0086</strain>
    </source>
</reference>
<keyword evidence="1" id="KW-0732">Signal</keyword>
<accession>A0ABZ1C7E4</accession>
<feature type="chain" id="PRO_5045427601" evidence="1">
    <location>
        <begin position="22"/>
        <end position="398"/>
    </location>
</feature>
<dbReference type="Proteomes" id="UP000738431">
    <property type="component" value="Chromosome"/>
</dbReference>
<gene>
    <name evidence="2" type="ORF">K1X11_021030</name>
</gene>